<feature type="region of interest" description="Disordered" evidence="14">
    <location>
        <begin position="3980"/>
        <end position="4020"/>
    </location>
</feature>
<dbReference type="InterPro" id="IPR001605">
    <property type="entry name" value="PH_dom-spectrin-type"/>
</dbReference>
<dbReference type="OMA" id="WANEMHA"/>
<evidence type="ECO:0000256" key="7">
    <source>
        <dbReference type="ARBA" id="ARBA00022658"/>
    </source>
</evidence>
<feature type="compositionally biased region" description="Polar residues" evidence="14">
    <location>
        <begin position="4096"/>
        <end position="4112"/>
    </location>
</feature>
<keyword evidence="9" id="KW-0677">Repeat</keyword>
<feature type="coiled-coil region" evidence="13">
    <location>
        <begin position="3078"/>
        <end position="3112"/>
    </location>
</feature>
<dbReference type="SUPFAM" id="SSF50729">
    <property type="entry name" value="PH domain-like"/>
    <property type="match status" value="1"/>
</dbReference>
<dbReference type="InterPro" id="IPR001849">
    <property type="entry name" value="PH_domain"/>
</dbReference>
<keyword evidence="4" id="KW-0117">Actin capping</keyword>
<evidence type="ECO:0000256" key="6">
    <source>
        <dbReference type="ARBA" id="ARBA00022553"/>
    </source>
</evidence>
<dbReference type="Gene3D" id="1.20.58.60">
    <property type="match status" value="26"/>
</dbReference>
<dbReference type="SMART" id="SM00150">
    <property type="entry name" value="SPEC"/>
    <property type="match status" value="30"/>
</dbReference>
<dbReference type="InterPro" id="IPR002017">
    <property type="entry name" value="Spectrin_repeat"/>
</dbReference>
<feature type="domain" description="Calponin-homology (CH)" evidence="17">
    <location>
        <begin position="177"/>
        <end position="280"/>
    </location>
</feature>
<organism evidence="18 19">
    <name type="scientific">Varroa destructor</name>
    <name type="common">Honeybee mite</name>
    <dbReference type="NCBI Taxonomy" id="109461"/>
    <lineage>
        <taxon>Eukaryota</taxon>
        <taxon>Metazoa</taxon>
        <taxon>Ecdysozoa</taxon>
        <taxon>Arthropoda</taxon>
        <taxon>Chelicerata</taxon>
        <taxon>Arachnida</taxon>
        <taxon>Acari</taxon>
        <taxon>Parasitiformes</taxon>
        <taxon>Mesostigmata</taxon>
        <taxon>Gamasina</taxon>
        <taxon>Dermanyssoidea</taxon>
        <taxon>Varroidae</taxon>
        <taxon>Varroa</taxon>
    </lineage>
</organism>
<dbReference type="GO" id="GO:0031594">
    <property type="term" value="C:neuromuscular junction"/>
    <property type="evidence" value="ECO:0007669"/>
    <property type="project" value="UniProtKB-ARBA"/>
</dbReference>
<dbReference type="FunFam" id="1.20.58.60:FF:000011">
    <property type="entry name" value="Spectrin beta chain"/>
    <property type="match status" value="1"/>
</dbReference>
<dbReference type="CDD" id="cd10571">
    <property type="entry name" value="PH_beta_spectrin"/>
    <property type="match status" value="1"/>
</dbReference>
<dbReference type="PANTHER" id="PTHR11915">
    <property type="entry name" value="SPECTRIN/FILAMIN RELATED CYTOSKELETAL PROTEIN"/>
    <property type="match status" value="1"/>
</dbReference>
<feature type="coiled-coil region" evidence="13">
    <location>
        <begin position="2109"/>
        <end position="2143"/>
    </location>
</feature>
<dbReference type="PROSITE" id="PS50002">
    <property type="entry name" value="SH3"/>
    <property type="match status" value="1"/>
</dbReference>
<feature type="domain" description="Calponin-homology (CH)" evidence="17">
    <location>
        <begin position="300"/>
        <end position="405"/>
    </location>
</feature>
<dbReference type="SUPFAM" id="SSF46966">
    <property type="entry name" value="Spectrin repeat"/>
    <property type="match status" value="25"/>
</dbReference>
<dbReference type="Gene3D" id="1.10.418.10">
    <property type="entry name" value="Calponin-like domain"/>
    <property type="match status" value="2"/>
</dbReference>
<dbReference type="Gene3D" id="2.30.30.40">
    <property type="entry name" value="SH3 Domains"/>
    <property type="match status" value="1"/>
</dbReference>
<dbReference type="InParanoid" id="A0A7M7JQW0"/>
<dbReference type="FunFam" id="1.10.418.10:FF:000001">
    <property type="entry name" value="Actinin alpha 1"/>
    <property type="match status" value="1"/>
</dbReference>
<dbReference type="Gene3D" id="2.30.29.30">
    <property type="entry name" value="Pleckstrin-homology domain (PH domain)/Phosphotyrosine-binding domain (PTB)"/>
    <property type="match status" value="1"/>
</dbReference>
<dbReference type="GO" id="GO:0048790">
    <property type="term" value="P:maintenance of presynaptic active zone structure"/>
    <property type="evidence" value="ECO:0007669"/>
    <property type="project" value="UniProtKB-ARBA"/>
</dbReference>
<dbReference type="GO" id="GO:0042062">
    <property type="term" value="P:long-term strengthening of neuromuscular junction"/>
    <property type="evidence" value="ECO:0007669"/>
    <property type="project" value="UniProtKB-ARBA"/>
</dbReference>
<evidence type="ECO:0000259" key="15">
    <source>
        <dbReference type="PROSITE" id="PS50002"/>
    </source>
</evidence>
<dbReference type="InterPro" id="IPR001452">
    <property type="entry name" value="SH3_domain"/>
</dbReference>
<feature type="domain" description="PH" evidence="16">
    <location>
        <begin position="3864"/>
        <end position="3972"/>
    </location>
</feature>
<dbReference type="Pfam" id="PF00435">
    <property type="entry name" value="Spectrin"/>
    <property type="match status" value="28"/>
</dbReference>
<dbReference type="GO" id="GO:0016328">
    <property type="term" value="C:lateral plasma membrane"/>
    <property type="evidence" value="ECO:0007669"/>
    <property type="project" value="UniProtKB-ARBA"/>
</dbReference>
<dbReference type="GeneID" id="111248067"/>
<evidence type="ECO:0000256" key="11">
    <source>
        <dbReference type="ARBA" id="ARBA00023212"/>
    </source>
</evidence>
<evidence type="ECO:0000256" key="5">
    <source>
        <dbReference type="ARBA" id="ARBA00022490"/>
    </source>
</evidence>
<evidence type="ECO:0000256" key="8">
    <source>
        <dbReference type="ARBA" id="ARBA00022701"/>
    </source>
</evidence>
<dbReference type="GO" id="GO:0008017">
    <property type="term" value="F:microtubule binding"/>
    <property type="evidence" value="ECO:0007669"/>
    <property type="project" value="UniProtKB-ARBA"/>
</dbReference>
<reference evidence="18" key="1">
    <citation type="submission" date="2021-01" db="UniProtKB">
        <authorList>
            <consortium name="EnsemblMetazoa"/>
        </authorList>
    </citation>
    <scope>IDENTIFICATION</scope>
</reference>
<dbReference type="PROSITE" id="PS00019">
    <property type="entry name" value="ACTININ_1"/>
    <property type="match status" value="1"/>
</dbReference>
<evidence type="ECO:0000259" key="16">
    <source>
        <dbReference type="PROSITE" id="PS50003"/>
    </source>
</evidence>
<dbReference type="CDD" id="cd21194">
    <property type="entry name" value="CH_beta_spectrin_rpt2"/>
    <property type="match status" value="1"/>
</dbReference>
<dbReference type="PROSITE" id="PS00020">
    <property type="entry name" value="ACTININ_2"/>
    <property type="match status" value="1"/>
</dbReference>
<keyword evidence="13" id="KW-0175">Coiled coil</keyword>
<dbReference type="Proteomes" id="UP000594260">
    <property type="component" value="Unplaced"/>
</dbReference>
<dbReference type="PRINTS" id="PR00683">
    <property type="entry name" value="SPECTRINPH"/>
</dbReference>
<dbReference type="FunFam" id="1.20.58.60:FF:000019">
    <property type="entry name" value="Spectrin beta chain"/>
    <property type="match status" value="1"/>
</dbReference>
<dbReference type="InterPro" id="IPR001715">
    <property type="entry name" value="CH_dom"/>
</dbReference>
<dbReference type="FunFam" id="2.30.29.30:FF:000024">
    <property type="entry name" value="Spectrin beta chain"/>
    <property type="match status" value="1"/>
</dbReference>
<dbReference type="SMART" id="SM00326">
    <property type="entry name" value="SH3"/>
    <property type="match status" value="1"/>
</dbReference>
<dbReference type="InterPro" id="IPR011993">
    <property type="entry name" value="PH-like_dom_sf"/>
</dbReference>
<keyword evidence="5" id="KW-0963">Cytoplasm</keyword>
<dbReference type="GO" id="GO:0007026">
    <property type="term" value="P:negative regulation of microtubule depolymerization"/>
    <property type="evidence" value="ECO:0007669"/>
    <property type="project" value="UniProtKB-ARBA"/>
</dbReference>
<dbReference type="InterPro" id="IPR036028">
    <property type="entry name" value="SH3-like_dom_sf"/>
</dbReference>
<sequence>MQDKYLNQRRPIATKPFRLRYGNGCYGNRVRSVSSFRAFLVETATKICRASYLDWPNTVEWIDCSWNQPALTEWPLKAADGPRASGSSRNFAATTGKGIRVTGADHIYHDDDDDDGDDDDDDGGDGDDDDDDDDDDGGDDDDDNDDTMSRDGEAGIKSGAVEFERGRIKQLQEERLHIQKKTFTKWMNSYLARARMEVDDLFTDLSDGRKLLKLLEIISGERLGKPNNGKMRVHKIENVNKALTFLHTKVRLESIGAEDIVDGNRRLILGLIWTIILRFVIHDITEPIEDEEFKEDSEKKSAKEALLLWCQRKTRGYPGVHIADFSASWRNGLGFNALIHSHRPDLVRFEELQPQNHIENLNQAFEVAHRELGVPKLLDAEDVDVTKPDEKSVLTYVASYYHTFFRMKEELTGGRRIANIVGRMMEIDKQKITYERMMSDLLMWINGKIKQLNARSYPNSLEGIQKELSTFKKYRTVEKPPRYTERAEIEAQLFAIQTKLKALGQPAYVPAEGCHPSDLEKAWNELEQAEHGREVSLKDELLRQERLQTMAHRFLRKAQIRESYLDDMIAVLNDPRYGSYAQQTVDATLMKHEAIGADVLAIKDRFENLSEMSDNLVEEKYHKANDIKLRHDEIINKYNTVLGLLDKHRKALHLYALLAATLRDIASLREDLREFAAQFSSTECGRHLMDNEDLVQKHSIATSQLRSHKDTIARLANQINQLHKDGHGDKTTMKSEQKALESEFEKAQTLAAVRMDKLHAARDLFRFVTELEELEREVLDKQRACQSFKPGRDMVSLVAAQQKHKALEGEIRAAHKRFQGICARGTELALKIGGTQTAPIAKQLKDIEKHFEILNKLCEEKRGKLDDAYEGFRYLGDANEAESYLREVLPLLASEDRGNSVLSAQSLLKRHQTLSGEIRAYKPEIQKLRDLVDKMVKSGVAQNLVEKVEDDIEVVEEIVQEVITVEKIEERKEKREEPQVKMMYAYEGQGMQVAKGEELTLLNKTNQDWWSIRRANNHTGFVPANYVVEIAPKVVERIVRKMVPVQETRSVKRPVKKLRPRASTDLGVESRQKNIENMYEHIVDLAAKREELLNDAINILDFFDKCDDFENWMKQKVQCIQTEDPNDTVNDKKKKFGSFVTDISASKARLNEIEDLEKTFVQQRHPQLADIRRRSKRVKDMFNEMNNIKSRLEKSLDGASSVEVFYRTVEEAKDWMSEKIEKIDTELPLGSDMKTVQALQRRHENLERELLPIKTKVNTVIHMADSVAGQHPNERKTAEAKKQEVVAMWQDVCTAAQQRRANLENTLGSQVLKNSASELLNWLASVKGQLNSYEPALDVSTAEDLLKQHEDLLPDIQAHEPGYRDLDDLGKKLVATNPDVAPLLRRLKEEQDAIKRGYFEKLSHLKQSLDLQIFMKEANSIDSITASHMNVLKRTGFGQTLDEVENLLKRHDNLVSTLIKQDEKVREFKDIADKLAEAKHYETAKILETRDAVVGRRKSCKDEAYAVRQKLLDSHAFQKFKADADDTLNWIVAKKKMASDESYRDLGNLQRKLKKHEAFQAELRANEERVASVNKAGKELIHHKHFKSDDIEMLLDSLNQEWAAVQKLSDDKGDKLKQADRQKHYYKFLDDAQGRLDDIERRLQATDIGYDLRSAKDLLAKQQAIENDMASAEAKIADLASHGGQLAKDGHFDGLNIETAARRVQDKLQALKSPAEERRKYLNDSVQLHQCKFDLDSEEKWIEEHTPPQNTKAEQSASLTDAQNAMKKHEKLSREVQAHQPLLEKFLQTSKAIETNQGRGDSPITRAAVKKDHEVDAQPRANWKDLLQQLSKDVGHKRTAVENAWERLQRELKKRRAVLESSVRAQQFYTDINEIEQWINEKTNYLISPDFGRDEDSAIKLLTKHKAFELELDSYSGLVNEMGNVAQKMIDQQHPEAKTISNKNATLKQQIKNLHKLSALRRQKLLESKQHHEFIREHQEILDWIKDKMTIASVEDYGPDYEHLLELQAKFDQFVISVQAGEERYVQALVLAKKITENNASNAVKAEELTEELQEKWEDLQDAIEIRKDKLQGAGEIHRFNRDVAEALGRIQEKFASIPEDIGRDLKAVQELQRKHESFENTLLGLEGHLQTLVDDANRLQREYQGGNATHIKEKQQRVVDEWNKLKDIVTKRKYTLNDSLRLQKFLTACRDFENWANQLCVSLAARENPRSYEHVEALKSEHQNIRAEIQTRDDNFVVLVNHGMKMKETNHYASDEIDRRVQSLEKTHEKLYQLFDQRTSFLKQLLDRCFFLREVKQIDTMCAQQEAQLASNEAGSSVDEVKHALKKHEAFEKVLQSQEDKIITMKDHAEALIKQNHFDSALISQKLSEVLARREKVVDATNLKRRELLRLLHLAEFLFDAEEAQSWIELRKKKLDSEIEASHGKVTLEEKMKQLQKHQTFEAELSANRCSIEELQRKGQELMQQGHRDEVAQPLDKLLKSWQQLIKLLKERGIGLEEAQDILEFNNQCNQVESWIREKGLMIQAGDTGVDFEHCTTLERKLDDVGSDMRVDESRIQKINGLADKLIASGHSGKEATQEIERRRREINDNWRKLQGALEDYRLKLKSAMKVHSYVRDLSDTMDRIKEKSGLLRAEENPTSLAVVESLQRKQDAIEREIEETISKKLKHHEQQMEALIKAQAVPCNTQVQPKMDEVRSHWNELRGLTEEKRIRLKDVYDVHKFLNDAKSLIKWYDEMRSDLQAQEQPQNSAEAEQLVSIHDERKAHMNSKKEVAQKILADGEKLLEQAKADDFQRSKTLDAQIDQAIQSILSTLNDLDGCWEERSLALNENKQLLLFKERVSHTESWLLTCEGFLNNEDIGDSMTSVRALLGKHANFVNTLQAQGDRVDQLGVFVDQLIESGHHDKDSIETTYGQLVKRRDRMRQRLAERAKQLQSSQILQVFLRNVYELEFWINEKMQVALDENYRDFTNLLSKIKKHTAFEAEVIANQRRLDNVMEEGEQIVTTQNFAATQVKAHVDRIQELWQELLKEVSVKKARLNDSYQCLLFNWIVEDCANFIHEVEIQLNSEDHGRDLTSVEILLKKHSQLETQVNNYSDNIERVKQQRDTLVKNDSYLAEEIEERTKAIVKKYDELTEPIQTRRENLEESLILHQFIDDVEEELAWIQLRLSIATSNDLGENLNAVQALLKKHKNLENELQTHESVVRSVCEKGEQLVQSKHLNAELIAGKIDQLRSAWAALREACSVRRVRLEDSAAGQALLADAAEVEGWIKERLTALASCDQLKDENSCSKAEKKVDMVLRDTENFKQHVVRLQELAEMLINANHFDSANIRDRVTNAEQLWKTLLEDIKGKQIKLGASYKYFVFLRQVDDTIEWMNQQMLIASSDDYGNDAERVDMLAEKFDAFMKGLGSTEERVLRIVETAHKLKNQSHKDSQAIERNSDRVSKLYRELKECADQRKDALIGAKQVHTFGKNADELIDWMIEKDAVINTDECGHDLETIQRNARLHEGFEREMHAIRKQVEQTLLEGKQLWDTFPDARDHLQEKRDEVQSIFERVQEHCHERKERLAQAEQGQTYFDEYSQLIAWTNEMLAIITADDLPSDVASSEALLIRHHANRKSIDAKKPAFERFEQDGQKLITSGHFMSEEVRERMIRLDNFRAILEETWDRRKHVYDQNLDVRKFMRDADQLDAWLTSREAALTDSNVGDSLEAVEDLIKKHEDLTKVILSQEEKFKILQRQTLLEKDFAELKKREEQDRQTQQQMREKDRLDQLRQVEQRRVLHHRCRDYLSPTDDERGIGRSGLSRTSSQRSMESESRIGLRRVESMRPSTDAKNYSVVRRAPSFITRRRTSTISQRTAELPPSDIEGLLDRKHELQIGGKRAPVRSWKTHYTVLCGHMLAFFKDQEALRLKDTNIPPINLGNAHVIKATDYTKRKHVFRLTLSDGSEFLFSAQSDEKLTQWVNKIAYRAALPPSQQLTGYQSQMRAPLEPTPEQPISGSERSTPTNFESRLNSSIGSVSPTPTLPECVIEGNGNCWTTTTTYNPGSVQDRIQMFQQQQQEDDYSRPAFSNLPPKEPVYGNVGAAFSDEDHERNPNPNLSRTTSLPTGINPTESLRSHSSSTLRSERAESAISTDSQGSHRDSRRRIGMFGSFFRRHHNSHNINSNSNNNSSNSSSNNNNNNNNNSSH</sequence>
<dbReference type="SUPFAM" id="SSF47576">
    <property type="entry name" value="Calponin-homology domain, CH-domain"/>
    <property type="match status" value="1"/>
</dbReference>
<dbReference type="SMART" id="SM00233">
    <property type="entry name" value="PH"/>
    <property type="match status" value="1"/>
</dbReference>
<dbReference type="InterPro" id="IPR001589">
    <property type="entry name" value="Actinin_actin-bd_CS"/>
</dbReference>
<dbReference type="OrthoDB" id="9942256at2759"/>
<dbReference type="FunCoup" id="A0A7M7JQW0">
    <property type="interactions" value="62"/>
</dbReference>
<dbReference type="RefSeq" id="XP_022655528.1">
    <property type="nucleotide sequence ID" value="XM_022799793.1"/>
</dbReference>
<feature type="region of interest" description="Disordered" evidence="14">
    <location>
        <begin position="1745"/>
        <end position="1768"/>
    </location>
</feature>
<comment type="subcellular location">
    <subcellularLocation>
        <location evidence="1">Cytoplasm</location>
        <location evidence="1">Cytoskeleton</location>
    </subcellularLocation>
</comment>
<evidence type="ECO:0000313" key="18">
    <source>
        <dbReference type="EnsemblMetazoa" id="XP_022655528"/>
    </source>
</evidence>
<evidence type="ECO:0000256" key="14">
    <source>
        <dbReference type="SAM" id="MobiDB-lite"/>
    </source>
</evidence>
<protein>
    <submittedName>
        <fullName evidence="18">Uncharacterized protein</fullName>
    </submittedName>
</protein>
<dbReference type="GO" id="GO:0016199">
    <property type="term" value="P:axon midline choice point recognition"/>
    <property type="evidence" value="ECO:0007669"/>
    <property type="project" value="UniProtKB-ARBA"/>
</dbReference>
<feature type="compositionally biased region" description="Low complexity" evidence="14">
    <location>
        <begin position="4162"/>
        <end position="4189"/>
    </location>
</feature>
<dbReference type="FunFam" id="1.10.418.10:FF:000043">
    <property type="entry name" value="Spectrin beta chain, non-erythrocytic"/>
    <property type="match status" value="1"/>
</dbReference>
<dbReference type="GO" id="GO:0003779">
    <property type="term" value="F:actin binding"/>
    <property type="evidence" value="ECO:0007669"/>
    <property type="project" value="UniProtKB-KW"/>
</dbReference>
<feature type="coiled-coil region" evidence="13">
    <location>
        <begin position="1229"/>
        <end position="1256"/>
    </location>
</feature>
<keyword evidence="7" id="KW-0344">Guanine-nucleotide releasing factor</keyword>
<dbReference type="Pfam" id="PF00307">
    <property type="entry name" value="CH"/>
    <property type="match status" value="2"/>
</dbReference>
<dbReference type="GO" id="GO:0005874">
    <property type="term" value="C:microtubule"/>
    <property type="evidence" value="ECO:0007669"/>
    <property type="project" value="UniProtKB-KW"/>
</dbReference>
<evidence type="ECO:0000256" key="2">
    <source>
        <dbReference type="ARBA" id="ARBA00006826"/>
    </source>
</evidence>
<feature type="region of interest" description="Disordered" evidence="14">
    <location>
        <begin position="3788"/>
        <end position="3821"/>
    </location>
</feature>
<keyword evidence="10" id="KW-0009">Actin-binding</keyword>
<dbReference type="CDD" id="cd00176">
    <property type="entry name" value="SPEC"/>
    <property type="match status" value="21"/>
</dbReference>
<dbReference type="InterPro" id="IPR036872">
    <property type="entry name" value="CH_dom_sf"/>
</dbReference>
<feature type="region of interest" description="Disordered" evidence="14">
    <location>
        <begin position="4158"/>
        <end position="4189"/>
    </location>
</feature>
<feature type="coiled-coil region" evidence="13">
    <location>
        <begin position="3177"/>
        <end position="3211"/>
    </location>
</feature>
<keyword evidence="11" id="KW-0206">Cytoskeleton</keyword>
<feature type="compositionally biased region" description="Low complexity" evidence="14">
    <location>
        <begin position="4113"/>
        <end position="4124"/>
    </location>
</feature>
<dbReference type="Pfam" id="PF15410">
    <property type="entry name" value="PH_9"/>
    <property type="match status" value="1"/>
</dbReference>
<evidence type="ECO:0000256" key="13">
    <source>
        <dbReference type="SAM" id="Coils"/>
    </source>
</evidence>
<dbReference type="EnsemblMetazoa" id="XM_022799793">
    <property type="protein sequence ID" value="XP_022655528"/>
    <property type="gene ID" value="LOC111248067"/>
</dbReference>
<evidence type="ECO:0000256" key="3">
    <source>
        <dbReference type="ARBA" id="ARBA00022443"/>
    </source>
</evidence>
<feature type="region of interest" description="Disordered" evidence="14">
    <location>
        <begin position="102"/>
        <end position="159"/>
    </location>
</feature>
<evidence type="ECO:0000259" key="17">
    <source>
        <dbReference type="PROSITE" id="PS50021"/>
    </source>
</evidence>
<keyword evidence="19" id="KW-1185">Reference proteome</keyword>
<dbReference type="GO" id="GO:0005543">
    <property type="term" value="F:phospholipid binding"/>
    <property type="evidence" value="ECO:0007669"/>
    <property type="project" value="InterPro"/>
</dbReference>
<dbReference type="SUPFAM" id="SSF50044">
    <property type="entry name" value="SH3-domain"/>
    <property type="match status" value="1"/>
</dbReference>
<evidence type="ECO:0000256" key="1">
    <source>
        <dbReference type="ARBA" id="ARBA00004245"/>
    </source>
</evidence>
<feature type="compositionally biased region" description="Polar residues" evidence="14">
    <location>
        <begin position="3996"/>
        <end position="4020"/>
    </location>
</feature>
<evidence type="ECO:0000256" key="9">
    <source>
        <dbReference type="ARBA" id="ARBA00022737"/>
    </source>
</evidence>
<dbReference type="PROSITE" id="PS50003">
    <property type="entry name" value="PH_DOMAIN"/>
    <property type="match status" value="1"/>
</dbReference>
<dbReference type="KEGG" id="vde:111248067"/>
<dbReference type="GO" id="GO:0045169">
    <property type="term" value="C:fusome"/>
    <property type="evidence" value="ECO:0007669"/>
    <property type="project" value="UniProtKB-ARBA"/>
</dbReference>
<dbReference type="FunFam" id="1.20.58.60:FF:000007">
    <property type="entry name" value="Spectrin alpha chain non-erythrocytic 1"/>
    <property type="match status" value="1"/>
</dbReference>
<dbReference type="FunFam" id="1.20.58.60:FF:000020">
    <property type="entry name" value="Spectrin alpha chain, non-erythrocytic 1"/>
    <property type="match status" value="2"/>
</dbReference>
<dbReference type="PROSITE" id="PS50021">
    <property type="entry name" value="CH"/>
    <property type="match status" value="2"/>
</dbReference>
<dbReference type="Pfam" id="PF00018">
    <property type="entry name" value="SH3_1"/>
    <property type="match status" value="1"/>
</dbReference>
<evidence type="ECO:0000256" key="12">
    <source>
        <dbReference type="PROSITE-ProRule" id="PRU00192"/>
    </source>
</evidence>
<dbReference type="InterPro" id="IPR041681">
    <property type="entry name" value="PH_9"/>
</dbReference>
<name>A0A7M7JQW0_VARDE</name>
<dbReference type="CDD" id="cd21193">
    <property type="entry name" value="CH_beta_spectrin_rpt1"/>
    <property type="match status" value="1"/>
</dbReference>
<keyword evidence="3 12" id="KW-0728">SH3 domain</keyword>
<feature type="compositionally biased region" description="Acidic residues" evidence="14">
    <location>
        <begin position="110"/>
        <end position="146"/>
    </location>
</feature>
<comment type="similarity">
    <text evidence="2">Belongs to the spectrin family.</text>
</comment>
<evidence type="ECO:0000313" key="19">
    <source>
        <dbReference type="Proteomes" id="UP000594260"/>
    </source>
</evidence>
<accession>A0A7M7JQW0</accession>
<dbReference type="GO" id="GO:0045170">
    <property type="term" value="C:spectrosome"/>
    <property type="evidence" value="ECO:0007669"/>
    <property type="project" value="UniProtKB-ARBA"/>
</dbReference>
<feature type="compositionally biased region" description="Polar residues" evidence="14">
    <location>
        <begin position="1747"/>
        <end position="1763"/>
    </location>
</feature>
<evidence type="ECO:0000256" key="4">
    <source>
        <dbReference type="ARBA" id="ARBA00022467"/>
    </source>
</evidence>
<dbReference type="CTD" id="38418"/>
<proteinExistence type="inferred from homology"/>
<feature type="region of interest" description="Disordered" evidence="14">
    <location>
        <begin position="4057"/>
        <end position="4145"/>
    </location>
</feature>
<feature type="domain" description="SH3" evidence="15">
    <location>
        <begin position="975"/>
        <end position="1032"/>
    </location>
</feature>
<dbReference type="GO" id="GO:0005085">
    <property type="term" value="F:guanyl-nucleotide exchange factor activity"/>
    <property type="evidence" value="ECO:0007669"/>
    <property type="project" value="UniProtKB-KW"/>
</dbReference>
<dbReference type="GO" id="GO:0051693">
    <property type="term" value="P:actin filament capping"/>
    <property type="evidence" value="ECO:0007669"/>
    <property type="project" value="UniProtKB-KW"/>
</dbReference>
<feature type="region of interest" description="Disordered" evidence="14">
    <location>
        <begin position="3753"/>
        <end position="3773"/>
    </location>
</feature>
<feature type="coiled-coil region" evidence="13">
    <location>
        <begin position="1655"/>
        <end position="1682"/>
    </location>
</feature>
<evidence type="ECO:0000256" key="10">
    <source>
        <dbReference type="ARBA" id="ARBA00023203"/>
    </source>
</evidence>
<keyword evidence="8" id="KW-0493">Microtubule</keyword>
<keyword evidence="6" id="KW-0597">Phosphoprotein</keyword>
<dbReference type="InterPro" id="IPR018159">
    <property type="entry name" value="Spectrin/alpha-actinin"/>
</dbReference>
<dbReference type="SMART" id="SM00033">
    <property type="entry name" value="CH"/>
    <property type="match status" value="2"/>
</dbReference>